<dbReference type="EMBL" id="MU003500">
    <property type="protein sequence ID" value="KAF2473285.1"/>
    <property type="molecule type" value="Genomic_DNA"/>
</dbReference>
<gene>
    <name evidence="1" type="ORF">BDR25DRAFT_387440</name>
</gene>
<proteinExistence type="predicted"/>
<sequence length="652" mass="71053">MATTLSGYSKNSRKDTPSTRELEAAGHRVLLIGETSPGVRRIEMISSEITNLDRVFLFIGVFILAFAYSLDGSLRVITYQPEATAAFGEHSYLAAINTVVAVVGAAAQPACAKVSDIIGRLELVLVSVVLYVLGTIIQGTAHCVQVYGIGAILYNLGYIAIVLLVEVIVADVTSLRSRVFFAYVPALPFLLNAFLSGNVAMAVLDVTTWRWGIGMWAIVYPVCALPLVLALFVAQHRAKKRANLVDHPSPFQLLRYRNLSFALFWQLDVAGMVFLVAALTLTLTPLTLAEGDSKKWASTATVLPLVLGVLFIPTFVFWERVAPHPMIPFKGTYCVIQLLRDSSVWGALGIAVTFNMAFNCQADFLYTVLRVSFDQTDLSATRIANLYSFASVITGPFVGLAVYKVRHLKPFVMAGTFLYFGAFILLIVYRGGNENRTVNGVIGAQLLLGVAGGLFPYPTLASIQAATNHNHLAIITGLYLAMYRIGGALGNCISGTIWTNVLYNALQGHIESEVDAQSAYASPLSFIHDHNMSHPARQGMVVAYKNMQRILCIVGLIICVPLVGFTYVLKNPRLGQEQSLPTAEVDESHTNIPENNGLGHTIDGHSAYELRSLHSDSNTLRSHSNIGHSQSDIVRSEDDTRPISRSTKYGYA</sequence>
<evidence type="ECO:0000313" key="1">
    <source>
        <dbReference type="EMBL" id="KAF2473285.1"/>
    </source>
</evidence>
<keyword evidence="2" id="KW-1185">Reference proteome</keyword>
<accession>A0ACB6R4P8</accession>
<protein>
    <submittedName>
        <fullName evidence="1">Siderophore iron transporter 1</fullName>
    </submittedName>
</protein>
<dbReference type="Proteomes" id="UP000799755">
    <property type="component" value="Unassembled WGS sequence"/>
</dbReference>
<name>A0ACB6R4P8_9PLEO</name>
<organism evidence="1 2">
    <name type="scientific">Lindgomyces ingoldianus</name>
    <dbReference type="NCBI Taxonomy" id="673940"/>
    <lineage>
        <taxon>Eukaryota</taxon>
        <taxon>Fungi</taxon>
        <taxon>Dikarya</taxon>
        <taxon>Ascomycota</taxon>
        <taxon>Pezizomycotina</taxon>
        <taxon>Dothideomycetes</taxon>
        <taxon>Pleosporomycetidae</taxon>
        <taxon>Pleosporales</taxon>
        <taxon>Lindgomycetaceae</taxon>
        <taxon>Lindgomyces</taxon>
    </lineage>
</organism>
<comment type="caution">
    <text evidence="1">The sequence shown here is derived from an EMBL/GenBank/DDBJ whole genome shotgun (WGS) entry which is preliminary data.</text>
</comment>
<reference evidence="1" key="1">
    <citation type="journal article" date="2020" name="Stud. Mycol.">
        <title>101 Dothideomycetes genomes: a test case for predicting lifestyles and emergence of pathogens.</title>
        <authorList>
            <person name="Haridas S."/>
            <person name="Albert R."/>
            <person name="Binder M."/>
            <person name="Bloem J."/>
            <person name="Labutti K."/>
            <person name="Salamov A."/>
            <person name="Andreopoulos B."/>
            <person name="Baker S."/>
            <person name="Barry K."/>
            <person name="Bills G."/>
            <person name="Bluhm B."/>
            <person name="Cannon C."/>
            <person name="Castanera R."/>
            <person name="Culley D."/>
            <person name="Daum C."/>
            <person name="Ezra D."/>
            <person name="Gonzalez J."/>
            <person name="Henrissat B."/>
            <person name="Kuo A."/>
            <person name="Liang C."/>
            <person name="Lipzen A."/>
            <person name="Lutzoni F."/>
            <person name="Magnuson J."/>
            <person name="Mondo S."/>
            <person name="Nolan M."/>
            <person name="Ohm R."/>
            <person name="Pangilinan J."/>
            <person name="Park H.-J."/>
            <person name="Ramirez L."/>
            <person name="Alfaro M."/>
            <person name="Sun H."/>
            <person name="Tritt A."/>
            <person name="Yoshinaga Y."/>
            <person name="Zwiers L.-H."/>
            <person name="Turgeon B."/>
            <person name="Goodwin S."/>
            <person name="Spatafora J."/>
            <person name="Crous P."/>
            <person name="Grigoriev I."/>
        </authorList>
    </citation>
    <scope>NUCLEOTIDE SEQUENCE</scope>
    <source>
        <strain evidence="1">ATCC 200398</strain>
    </source>
</reference>
<evidence type="ECO:0000313" key="2">
    <source>
        <dbReference type="Proteomes" id="UP000799755"/>
    </source>
</evidence>